<dbReference type="Pfam" id="PF03345">
    <property type="entry name" value="OST48_N"/>
    <property type="match status" value="1"/>
</dbReference>
<keyword evidence="6 8" id="KW-1133">Transmembrane helix</keyword>
<keyword evidence="11" id="KW-0808">Transferase</keyword>
<organism evidence="11 12">
    <name type="scientific">Dimargaris cristalligena</name>
    <dbReference type="NCBI Taxonomy" id="215637"/>
    <lineage>
        <taxon>Eukaryota</taxon>
        <taxon>Fungi</taxon>
        <taxon>Fungi incertae sedis</taxon>
        <taxon>Zoopagomycota</taxon>
        <taxon>Kickxellomycotina</taxon>
        <taxon>Dimargaritomycetes</taxon>
        <taxon>Dimargaritales</taxon>
        <taxon>Dimargaritaceae</taxon>
        <taxon>Dimargaris</taxon>
    </lineage>
</organism>
<dbReference type="SUPFAM" id="SSF52317">
    <property type="entry name" value="Class I glutamine amidotransferase-like"/>
    <property type="match status" value="1"/>
</dbReference>
<sequence length="472" mass="52490">MRFFHLLLAATLAYTSIPEGQAKSLTGDRALLVLPKATEAKPEDYGRFVESLKSRGFSVTFQTATSNKLNLFVYGERQFDHLVLLAPKAKRLGNGITAKSLVEFIDDGGNIVMAAGSDFGGAQRDFAKQLGIDFDLRGNVAVDHFHYLPAPETEAGVRDPENHTRILTDQYTNSTYIVGDQVRQGGPILYQGVGHRHMTNSQPTMLWSVLTGYPTTYSFDTSEGQVVTSKDSLLSGSKMHLVSAFQARNNARVMVVGSTSLFSDAFFATPVPSSTVLTSPKPNGNDQFVRDLTEWTFQEKSVVRVNSVSYHVVGPNESDEKKESNPSANPGSFRVSDRIKYSINLSEYYADQWHPAQVNQLQFEAVMLDPYVRQTLEAESRTGTAAVYSQIIDLPDVYGVFTFKVDFLRRGLSHVKHTDVVPILPFKHNEYDRYLVSAYPYYISAGSLMVSFLVFCGIWIFNGDSTIKVKKS</sequence>
<comment type="similarity">
    <text evidence="3 8">Belongs to the DDOST 48 kDa subunit family.</text>
</comment>
<dbReference type="PANTHER" id="PTHR10830">
    <property type="entry name" value="DOLICHYL-DIPHOSPHOOLIGOSACCHARIDE--PROTEIN GLYCOSYLTRANSFERASE 48 KDA SUBUNIT"/>
    <property type="match status" value="1"/>
</dbReference>
<keyword evidence="8" id="KW-0732">Signal</keyword>
<evidence type="ECO:0000256" key="5">
    <source>
        <dbReference type="ARBA" id="ARBA00022824"/>
    </source>
</evidence>
<dbReference type="InterPro" id="IPR005013">
    <property type="entry name" value="DDOST_48_kDa_subunit"/>
</dbReference>
<dbReference type="GO" id="GO:0016740">
    <property type="term" value="F:transferase activity"/>
    <property type="evidence" value="ECO:0007669"/>
    <property type="project" value="UniProtKB-KW"/>
</dbReference>
<protein>
    <recommendedName>
        <fullName evidence="8">Dolichyl-diphosphooligosaccharide--protein glycosyltransferase subunit WBP1</fullName>
        <shortName evidence="8">Oligosaccharyl transferase subunit WBP1</shortName>
    </recommendedName>
</protein>
<dbReference type="GO" id="GO:0018279">
    <property type="term" value="P:protein N-linked glycosylation via asparagine"/>
    <property type="evidence" value="ECO:0007669"/>
    <property type="project" value="UniProtKB-UniRule"/>
</dbReference>
<name>A0A4P9ZRK9_9FUNG</name>
<evidence type="ECO:0000259" key="10">
    <source>
        <dbReference type="Pfam" id="PF23358"/>
    </source>
</evidence>
<evidence type="ECO:0000256" key="2">
    <source>
        <dbReference type="ARBA" id="ARBA00004922"/>
    </source>
</evidence>
<feature type="chain" id="PRO_5021039259" description="Dolichyl-diphosphooligosaccharide--protein glycosyltransferase subunit WBP1" evidence="8">
    <location>
        <begin position="23"/>
        <end position="472"/>
    </location>
</feature>
<dbReference type="EMBL" id="ML002704">
    <property type="protein sequence ID" value="RKP36176.1"/>
    <property type="molecule type" value="Genomic_DNA"/>
</dbReference>
<keyword evidence="12" id="KW-1185">Reference proteome</keyword>
<dbReference type="InterPro" id="IPR055459">
    <property type="entry name" value="OST48_MD"/>
</dbReference>
<keyword evidence="5 8" id="KW-0256">Endoplasmic reticulum</keyword>
<evidence type="ECO:0000313" key="11">
    <source>
        <dbReference type="EMBL" id="RKP36176.1"/>
    </source>
</evidence>
<dbReference type="PANTHER" id="PTHR10830:SF0">
    <property type="entry name" value="DOLICHYL-DIPHOSPHOOLIGOSACCHARIDE--PROTEIN GLYCOSYLTRANSFERASE 48 KDA SUBUNIT"/>
    <property type="match status" value="1"/>
</dbReference>
<evidence type="ECO:0000256" key="6">
    <source>
        <dbReference type="ARBA" id="ARBA00022989"/>
    </source>
</evidence>
<feature type="signal peptide" evidence="8">
    <location>
        <begin position="1"/>
        <end position="22"/>
    </location>
</feature>
<dbReference type="OrthoDB" id="29105at2759"/>
<evidence type="ECO:0000256" key="8">
    <source>
        <dbReference type="RuleBase" id="RU361142"/>
    </source>
</evidence>
<comment type="function">
    <text evidence="8">Subunit of the oligosaccharyl transferase (OST) complex that catalyzes the initial transfer of a defined glycan (Glc(3)Man(9)GlcNAc(2) in eukaryotes) from the lipid carrier dolichol-pyrophosphate to an asparagine residue within an Asn-X-Ser/Thr consensus motif in nascent polypeptide chains, the first step in protein N-glycosylation. N-glycosylation occurs cotranslationally and the complex associates with the Sec61 complex at the channel-forming translocon complex that mediates protein translocation across the endoplasmic reticulum (ER).</text>
</comment>
<gene>
    <name evidence="11" type="ORF">BJ085DRAFT_39124</name>
</gene>
<accession>A0A4P9ZRK9</accession>
<keyword evidence="7 8" id="KW-0472">Membrane</keyword>
<feature type="domain" description="OST48 N-terminal" evidence="9">
    <location>
        <begin position="31"/>
        <end position="296"/>
    </location>
</feature>
<feature type="transmembrane region" description="Helical" evidence="8">
    <location>
        <begin position="439"/>
        <end position="461"/>
    </location>
</feature>
<dbReference type="Pfam" id="PF23358">
    <property type="entry name" value="OST48_MD"/>
    <property type="match status" value="1"/>
</dbReference>
<dbReference type="UniPathway" id="UPA00378"/>
<evidence type="ECO:0000256" key="7">
    <source>
        <dbReference type="ARBA" id="ARBA00023136"/>
    </source>
</evidence>
<dbReference type="InterPro" id="IPR055457">
    <property type="entry name" value="OST48_N"/>
</dbReference>
<proteinExistence type="inferred from homology"/>
<comment type="subcellular location">
    <subcellularLocation>
        <location evidence="8">Endoplasmic reticulum membrane</location>
        <topology evidence="8">Single-pass type I membrane protein</topology>
    </subcellularLocation>
    <subcellularLocation>
        <location evidence="1">Membrane</location>
        <topology evidence="1">Single-pass type I membrane protein</topology>
    </subcellularLocation>
</comment>
<dbReference type="AlphaFoldDB" id="A0A4P9ZRK9"/>
<dbReference type="GO" id="GO:0008250">
    <property type="term" value="C:oligosaccharyltransferase complex"/>
    <property type="evidence" value="ECO:0007669"/>
    <property type="project" value="TreeGrafter"/>
</dbReference>
<reference evidence="12" key="1">
    <citation type="journal article" date="2018" name="Nat. Microbiol.">
        <title>Leveraging single-cell genomics to expand the fungal tree of life.</title>
        <authorList>
            <person name="Ahrendt S.R."/>
            <person name="Quandt C.A."/>
            <person name="Ciobanu D."/>
            <person name="Clum A."/>
            <person name="Salamov A."/>
            <person name="Andreopoulos B."/>
            <person name="Cheng J.F."/>
            <person name="Woyke T."/>
            <person name="Pelin A."/>
            <person name="Henrissat B."/>
            <person name="Reynolds N.K."/>
            <person name="Benny G.L."/>
            <person name="Smith M.E."/>
            <person name="James T.Y."/>
            <person name="Grigoriev I.V."/>
        </authorList>
    </citation>
    <scope>NUCLEOTIDE SEQUENCE [LARGE SCALE GENOMIC DNA]</scope>
    <source>
        <strain evidence="12">RSA 468</strain>
    </source>
</reference>
<comment type="pathway">
    <text evidence="2 8">Protein modification; protein glycosylation.</text>
</comment>
<evidence type="ECO:0000256" key="1">
    <source>
        <dbReference type="ARBA" id="ARBA00004479"/>
    </source>
</evidence>
<evidence type="ECO:0000256" key="3">
    <source>
        <dbReference type="ARBA" id="ARBA00008743"/>
    </source>
</evidence>
<evidence type="ECO:0000259" key="9">
    <source>
        <dbReference type="Pfam" id="PF03345"/>
    </source>
</evidence>
<feature type="domain" description="OST48 middle" evidence="10">
    <location>
        <begin position="326"/>
        <end position="461"/>
    </location>
</feature>
<comment type="subunit">
    <text evidence="8">Component of the oligosaccharyltransferase (OST) complex.</text>
</comment>
<dbReference type="STRING" id="215637.A0A4P9ZRK9"/>
<dbReference type="InterPro" id="IPR029062">
    <property type="entry name" value="Class_I_gatase-like"/>
</dbReference>
<dbReference type="Proteomes" id="UP000268162">
    <property type="component" value="Unassembled WGS sequence"/>
</dbReference>
<keyword evidence="4 8" id="KW-0812">Transmembrane</keyword>
<evidence type="ECO:0000313" key="12">
    <source>
        <dbReference type="Proteomes" id="UP000268162"/>
    </source>
</evidence>
<evidence type="ECO:0000256" key="4">
    <source>
        <dbReference type="ARBA" id="ARBA00022692"/>
    </source>
</evidence>